<feature type="transmembrane region" description="Helical" evidence="7">
    <location>
        <begin position="275"/>
        <end position="294"/>
    </location>
</feature>
<feature type="transmembrane region" description="Helical" evidence="7">
    <location>
        <begin position="364"/>
        <end position="385"/>
    </location>
</feature>
<feature type="transmembrane region" description="Helical" evidence="7">
    <location>
        <begin position="392"/>
        <end position="413"/>
    </location>
</feature>
<comment type="caution">
    <text evidence="8">The sequence shown here is derived from an EMBL/GenBank/DDBJ whole genome shotgun (WGS) entry which is preliminary data.</text>
</comment>
<keyword evidence="2" id="KW-0813">Transport</keyword>
<protein>
    <submittedName>
        <fullName evidence="8">MATE family efflux transporter</fullName>
    </submittedName>
</protein>
<dbReference type="InterPro" id="IPR051327">
    <property type="entry name" value="MATE_MepA_subfamily"/>
</dbReference>
<evidence type="ECO:0000256" key="3">
    <source>
        <dbReference type="ARBA" id="ARBA00022475"/>
    </source>
</evidence>
<proteinExistence type="predicted"/>
<dbReference type="PIRSF" id="PIRSF006603">
    <property type="entry name" value="DinF"/>
    <property type="match status" value="1"/>
</dbReference>
<dbReference type="InterPro" id="IPR002528">
    <property type="entry name" value="MATE_fam"/>
</dbReference>
<dbReference type="GO" id="GO:0042910">
    <property type="term" value="F:xenobiotic transmembrane transporter activity"/>
    <property type="evidence" value="ECO:0007669"/>
    <property type="project" value="InterPro"/>
</dbReference>
<evidence type="ECO:0000256" key="5">
    <source>
        <dbReference type="ARBA" id="ARBA00022989"/>
    </source>
</evidence>
<dbReference type="AlphaFoldDB" id="A0A943DAC3"/>
<evidence type="ECO:0000256" key="7">
    <source>
        <dbReference type="SAM" id="Phobius"/>
    </source>
</evidence>
<feature type="transmembrane region" description="Helical" evidence="7">
    <location>
        <begin position="21"/>
        <end position="38"/>
    </location>
</feature>
<dbReference type="GO" id="GO:0005886">
    <property type="term" value="C:plasma membrane"/>
    <property type="evidence" value="ECO:0007669"/>
    <property type="project" value="UniProtKB-SubCell"/>
</dbReference>
<feature type="transmembrane region" description="Helical" evidence="7">
    <location>
        <begin position="96"/>
        <end position="117"/>
    </location>
</feature>
<feature type="transmembrane region" description="Helical" evidence="7">
    <location>
        <begin position="137"/>
        <end position="155"/>
    </location>
</feature>
<reference evidence="8" key="1">
    <citation type="submission" date="2021-02" db="EMBL/GenBank/DDBJ databases">
        <title>Infant gut strain persistence is associated with maternal origin, phylogeny, and functional potential including surface adhesion and iron acquisition.</title>
        <authorList>
            <person name="Lou Y.C."/>
        </authorList>
    </citation>
    <scope>NUCLEOTIDE SEQUENCE</scope>
    <source>
        <strain evidence="8">L3_101_000M1_dasL3_101_000M1_concoct_87</strain>
    </source>
</reference>
<sequence>MSKSNRIQLSDHFTTGRLLKFTASPIIMMIFTSIYTIVDGFFVSNYAGKTAFTALNLIYPYLQMLGCLGFMIGTGGSALVAMTLGTGDEKRANRLFSMLVVATAVLGVLFSAFGLALLEPVAVLLGATEELLPNCLLYGRILLTFQTAFMLQYLFQSFFIAAEKPKLGLFFTVAAGATNMVLDFVLVGVAGLGLAGAAAATVISQMVGGVAPIFYFVKRRPGCRLYFTKPLFSLWELFKACTNGASELMTNISMSLVSALYNIQLLKLFGADGVAAYGVLMYVGFVFAAVFIGYSQGTAPIVSYHFGADNKDELKNLLRKSAGIIAVAGVAMLASSELLAGPLAKIFVGYDAGLLALTTHGMKLYSISFILSGFNIFGSAFFTALNNGAVSAAISFLRTLLFQIVSILTLPLLIGVDGIWLAVVAAEAMALVCTAGFIVWGRRKYGYM</sequence>
<organism evidence="8 9">
    <name type="scientific">Subdoligranulum variabile</name>
    <dbReference type="NCBI Taxonomy" id="214851"/>
    <lineage>
        <taxon>Bacteria</taxon>
        <taxon>Bacillati</taxon>
        <taxon>Bacillota</taxon>
        <taxon>Clostridia</taxon>
        <taxon>Eubacteriales</taxon>
        <taxon>Oscillospiraceae</taxon>
        <taxon>Subdoligranulum</taxon>
    </lineage>
</organism>
<feature type="transmembrane region" description="Helical" evidence="7">
    <location>
        <begin position="321"/>
        <end position="344"/>
    </location>
</feature>
<dbReference type="EMBL" id="JAGZGG010000020">
    <property type="protein sequence ID" value="MBS5332636.1"/>
    <property type="molecule type" value="Genomic_DNA"/>
</dbReference>
<gene>
    <name evidence="8" type="ORF">KHY36_08930</name>
</gene>
<accession>A0A943DAC3</accession>
<evidence type="ECO:0000256" key="1">
    <source>
        <dbReference type="ARBA" id="ARBA00004651"/>
    </source>
</evidence>
<name>A0A943DAC3_9FIRM</name>
<feature type="transmembrane region" description="Helical" evidence="7">
    <location>
        <begin position="58"/>
        <end position="84"/>
    </location>
</feature>
<dbReference type="InterPro" id="IPR048279">
    <property type="entry name" value="MdtK-like"/>
</dbReference>
<evidence type="ECO:0000313" key="9">
    <source>
        <dbReference type="Proteomes" id="UP000759273"/>
    </source>
</evidence>
<evidence type="ECO:0000256" key="4">
    <source>
        <dbReference type="ARBA" id="ARBA00022692"/>
    </source>
</evidence>
<dbReference type="Pfam" id="PF01554">
    <property type="entry name" value="MatE"/>
    <property type="match status" value="2"/>
</dbReference>
<feature type="transmembrane region" description="Helical" evidence="7">
    <location>
        <begin position="419"/>
        <end position="440"/>
    </location>
</feature>
<dbReference type="GO" id="GO:0015297">
    <property type="term" value="F:antiporter activity"/>
    <property type="evidence" value="ECO:0007669"/>
    <property type="project" value="InterPro"/>
</dbReference>
<evidence type="ECO:0000313" key="8">
    <source>
        <dbReference type="EMBL" id="MBS5332636.1"/>
    </source>
</evidence>
<feature type="transmembrane region" description="Helical" evidence="7">
    <location>
        <begin position="195"/>
        <end position="217"/>
    </location>
</feature>
<comment type="subcellular location">
    <subcellularLocation>
        <location evidence="1">Cell membrane</location>
        <topology evidence="1">Multi-pass membrane protein</topology>
    </subcellularLocation>
</comment>
<keyword evidence="4 7" id="KW-0812">Transmembrane</keyword>
<keyword evidence="3" id="KW-1003">Cell membrane</keyword>
<feature type="transmembrane region" description="Helical" evidence="7">
    <location>
        <begin position="167"/>
        <end position="189"/>
    </location>
</feature>
<evidence type="ECO:0000256" key="6">
    <source>
        <dbReference type="ARBA" id="ARBA00023136"/>
    </source>
</evidence>
<dbReference type="PANTHER" id="PTHR43823">
    <property type="entry name" value="SPORULATION PROTEIN YKVU"/>
    <property type="match status" value="1"/>
</dbReference>
<evidence type="ECO:0000256" key="2">
    <source>
        <dbReference type="ARBA" id="ARBA00022448"/>
    </source>
</evidence>
<feature type="transmembrane region" description="Helical" evidence="7">
    <location>
        <begin position="237"/>
        <end position="263"/>
    </location>
</feature>
<keyword evidence="5 7" id="KW-1133">Transmembrane helix</keyword>
<keyword evidence="6 7" id="KW-0472">Membrane</keyword>
<dbReference type="PANTHER" id="PTHR43823:SF3">
    <property type="entry name" value="MULTIDRUG EXPORT PROTEIN MEPA"/>
    <property type="match status" value="1"/>
</dbReference>
<dbReference type="Proteomes" id="UP000759273">
    <property type="component" value="Unassembled WGS sequence"/>
</dbReference>